<evidence type="ECO:0000313" key="1">
    <source>
        <dbReference type="EMBL" id="KAH7849929.1"/>
    </source>
</evidence>
<gene>
    <name evidence="1" type="ORF">Vadar_025079</name>
</gene>
<organism evidence="1 2">
    <name type="scientific">Vaccinium darrowii</name>
    <dbReference type="NCBI Taxonomy" id="229202"/>
    <lineage>
        <taxon>Eukaryota</taxon>
        <taxon>Viridiplantae</taxon>
        <taxon>Streptophyta</taxon>
        <taxon>Embryophyta</taxon>
        <taxon>Tracheophyta</taxon>
        <taxon>Spermatophyta</taxon>
        <taxon>Magnoliopsida</taxon>
        <taxon>eudicotyledons</taxon>
        <taxon>Gunneridae</taxon>
        <taxon>Pentapetalae</taxon>
        <taxon>asterids</taxon>
        <taxon>Ericales</taxon>
        <taxon>Ericaceae</taxon>
        <taxon>Vaccinioideae</taxon>
        <taxon>Vaccinieae</taxon>
        <taxon>Vaccinium</taxon>
    </lineage>
</organism>
<keyword evidence="2" id="KW-1185">Reference proteome</keyword>
<accession>A0ACB7YA23</accession>
<name>A0ACB7YA23_9ERIC</name>
<protein>
    <submittedName>
        <fullName evidence="1">Uncharacterized protein</fullName>
    </submittedName>
</protein>
<sequence length="789" mass="90429">MIENLDSDHCSFFDLREMVIAYGYPCTSSMYYLLPGVGLHRGIREIHTDKEVMAMLDAYNGLEVIAMYVEEGPKPLMVLTPKGKVLKDPEVNPINGVNPVDVDMSGPVEVDKGRQVGGEGGGQVGGDYEHVEGDESDPDYAEEDDDDETDSYNPSWLDEDLEGPDDDDIFKRKDKKVDEQPAEEVNINIDEWLSDPGDDDELQTLRGSDEDNTQINHPEFNEDVDMKNPVMKKGMKFTNVTVFRKALREWQVQGGTYNNHLVTSAYIANKYINKLRDDPYVKVDSFKKEIRRELTVDVSKWQLYRAKKKAREVIDGDMVEQYNRLVDYLETVRLLMEDIGSVEQRGWSFISDRQKGLLETFKDLMPNAEHRFCMRHIYANFRKVFKGKELKDALWRAASAGTVWEHEAYMKKIEKMDGAAYNWLKKIPQEQWCRSHFRTSSRCDILVNNLSESFNSYILEARDKPIVSMLEWIRRKLMSRFQVKRMGMEKYTGTICPKIDKKLEVNIDKARDCFAHFAGEFKFEVDCHDQTYMVDLKAMTCGCRMWDLTGIPCKHAVSAITLNKQKPDEYIHPCYTRDTYLNVYKYMINPVPGKHDWVETGTDPIQPPVMRKPSGRPRKLRRRGPEEVEDGDVNTVSRRFRVMTCAKCLQRGHNVRSCKNVIHPNSRLLKKKGTPQAQAQSQKTGKGKRKQAPTIPPQPTQENVHSMNPGFFTKRPKQVSQTDCGFYTQPSQASSSGNNLVFQGRKNCKWLEEKVQVLLLVGEEVEEGAGEVEGAGDGSHQGQPEVMVL</sequence>
<comment type="caution">
    <text evidence="1">The sequence shown here is derived from an EMBL/GenBank/DDBJ whole genome shotgun (WGS) entry which is preliminary data.</text>
</comment>
<dbReference type="EMBL" id="CM037157">
    <property type="protein sequence ID" value="KAH7849929.1"/>
    <property type="molecule type" value="Genomic_DNA"/>
</dbReference>
<evidence type="ECO:0000313" key="2">
    <source>
        <dbReference type="Proteomes" id="UP000828048"/>
    </source>
</evidence>
<dbReference type="Proteomes" id="UP000828048">
    <property type="component" value="Chromosome 7"/>
</dbReference>
<proteinExistence type="predicted"/>
<reference evidence="1 2" key="1">
    <citation type="journal article" date="2021" name="Hortic Res">
        <title>High-quality reference genome and annotation aids understanding of berry development for evergreen blueberry (Vaccinium darrowii).</title>
        <authorList>
            <person name="Yu J."/>
            <person name="Hulse-Kemp A.M."/>
            <person name="Babiker E."/>
            <person name="Staton M."/>
        </authorList>
    </citation>
    <scope>NUCLEOTIDE SEQUENCE [LARGE SCALE GENOMIC DNA]</scope>
    <source>
        <strain evidence="2">cv. NJ 8807/NJ 8810</strain>
        <tissue evidence="1">Young leaf</tissue>
    </source>
</reference>